<dbReference type="SUPFAM" id="SSF48008">
    <property type="entry name" value="GntR ligand-binding domain-like"/>
    <property type="match status" value="1"/>
</dbReference>
<comment type="caution">
    <text evidence="5">The sequence shown here is derived from an EMBL/GenBank/DDBJ whole genome shotgun (WGS) entry which is preliminary data.</text>
</comment>
<dbReference type="InterPro" id="IPR008920">
    <property type="entry name" value="TF_FadR/GntR_C"/>
</dbReference>
<keyword evidence="2" id="KW-0238">DNA-binding</keyword>
<dbReference type="SMART" id="SM00345">
    <property type="entry name" value="HTH_GNTR"/>
    <property type="match status" value="1"/>
</dbReference>
<evidence type="ECO:0000256" key="1">
    <source>
        <dbReference type="ARBA" id="ARBA00023015"/>
    </source>
</evidence>
<dbReference type="PRINTS" id="PR00035">
    <property type="entry name" value="HTHGNTR"/>
</dbReference>
<dbReference type="Pfam" id="PF00392">
    <property type="entry name" value="GntR"/>
    <property type="match status" value="1"/>
</dbReference>
<dbReference type="GO" id="GO:0003700">
    <property type="term" value="F:DNA-binding transcription factor activity"/>
    <property type="evidence" value="ECO:0007669"/>
    <property type="project" value="InterPro"/>
</dbReference>
<sequence length="246" mass="26745">MQKIEPLQNLTDRVAEALRNDIFGGSYEVGEGLQSEAEMAKNFGVSRTVMREAVSRLKADGLLVSKQGAGIFVRAIQPKVTFQIESTLDAGVENILPIVELRLGFEVEAAGLAALRATPEQLADIRSALDVMTAAGARGDLKGAIEADVDFHHKICVATGNPYYPQLFDTFRNFLLENIKVSRDRSARHLTNGGPAHSEHAALFEAISTGDEVAARASARSHIENTRTRLVRSLGSPQPDQVQLQR</sequence>
<dbReference type="SUPFAM" id="SSF46785">
    <property type="entry name" value="Winged helix' DNA-binding domain"/>
    <property type="match status" value="1"/>
</dbReference>
<dbReference type="PANTHER" id="PTHR43537">
    <property type="entry name" value="TRANSCRIPTIONAL REGULATOR, GNTR FAMILY"/>
    <property type="match status" value="1"/>
</dbReference>
<evidence type="ECO:0000259" key="4">
    <source>
        <dbReference type="PROSITE" id="PS50949"/>
    </source>
</evidence>
<dbReference type="GO" id="GO:0003677">
    <property type="term" value="F:DNA binding"/>
    <property type="evidence" value="ECO:0007669"/>
    <property type="project" value="UniProtKB-KW"/>
</dbReference>
<dbReference type="Pfam" id="PF07729">
    <property type="entry name" value="FCD"/>
    <property type="match status" value="1"/>
</dbReference>
<evidence type="ECO:0000256" key="2">
    <source>
        <dbReference type="ARBA" id="ARBA00023125"/>
    </source>
</evidence>
<protein>
    <submittedName>
        <fullName evidence="5">GntR family transcriptional repressor for pyruvate dehydrogenase complex</fullName>
    </submittedName>
</protein>
<dbReference type="Gene3D" id="1.20.120.530">
    <property type="entry name" value="GntR ligand-binding domain-like"/>
    <property type="match status" value="1"/>
</dbReference>
<dbReference type="AlphaFoldDB" id="A0A8E1WDI9"/>
<keyword evidence="1" id="KW-0805">Transcription regulation</keyword>
<evidence type="ECO:0000256" key="3">
    <source>
        <dbReference type="ARBA" id="ARBA00023163"/>
    </source>
</evidence>
<dbReference type="PANTHER" id="PTHR43537:SF44">
    <property type="entry name" value="GNTR FAMILY REGULATORY PROTEIN"/>
    <property type="match status" value="1"/>
</dbReference>
<gene>
    <name evidence="5" type="ORF">HNQ96_001463</name>
</gene>
<dbReference type="EMBL" id="JACHGI010000002">
    <property type="protein sequence ID" value="MBB6465605.1"/>
    <property type="molecule type" value="Genomic_DNA"/>
</dbReference>
<evidence type="ECO:0000313" key="6">
    <source>
        <dbReference type="Proteomes" id="UP000532373"/>
    </source>
</evidence>
<name>A0A8E1WDI9_9HYPH</name>
<dbReference type="Proteomes" id="UP000532373">
    <property type="component" value="Unassembled WGS sequence"/>
</dbReference>
<dbReference type="PROSITE" id="PS50949">
    <property type="entry name" value="HTH_GNTR"/>
    <property type="match status" value="1"/>
</dbReference>
<dbReference type="InterPro" id="IPR036390">
    <property type="entry name" value="WH_DNA-bd_sf"/>
</dbReference>
<dbReference type="RefSeq" id="WP_184768106.1">
    <property type="nucleotide sequence ID" value="NZ_JACHGI010000002.1"/>
</dbReference>
<dbReference type="Gene3D" id="1.10.10.10">
    <property type="entry name" value="Winged helix-like DNA-binding domain superfamily/Winged helix DNA-binding domain"/>
    <property type="match status" value="1"/>
</dbReference>
<dbReference type="InterPro" id="IPR011711">
    <property type="entry name" value="GntR_C"/>
</dbReference>
<organism evidence="5 6">
    <name type="scientific">Aminobacter carboxidus</name>
    <dbReference type="NCBI Taxonomy" id="376165"/>
    <lineage>
        <taxon>Bacteria</taxon>
        <taxon>Pseudomonadati</taxon>
        <taxon>Pseudomonadota</taxon>
        <taxon>Alphaproteobacteria</taxon>
        <taxon>Hyphomicrobiales</taxon>
        <taxon>Phyllobacteriaceae</taxon>
        <taxon>Aminobacter</taxon>
    </lineage>
</organism>
<feature type="domain" description="HTH gntR-type" evidence="4">
    <location>
        <begin position="8"/>
        <end position="76"/>
    </location>
</feature>
<accession>A0A8E1WDI9</accession>
<dbReference type="SMART" id="SM00895">
    <property type="entry name" value="FCD"/>
    <property type="match status" value="1"/>
</dbReference>
<keyword evidence="3" id="KW-0804">Transcription</keyword>
<dbReference type="CDD" id="cd07377">
    <property type="entry name" value="WHTH_GntR"/>
    <property type="match status" value="1"/>
</dbReference>
<proteinExistence type="predicted"/>
<reference evidence="5 6" key="1">
    <citation type="submission" date="2020-08" db="EMBL/GenBank/DDBJ databases">
        <title>Genomic Encyclopedia of Type Strains, Phase IV (KMG-IV): sequencing the most valuable type-strain genomes for metagenomic binning, comparative biology and taxonomic classification.</title>
        <authorList>
            <person name="Goeker M."/>
        </authorList>
    </citation>
    <scope>NUCLEOTIDE SEQUENCE [LARGE SCALE GENOMIC DNA]</scope>
    <source>
        <strain evidence="5 6">DSM 17454</strain>
    </source>
</reference>
<evidence type="ECO:0000313" key="5">
    <source>
        <dbReference type="EMBL" id="MBB6465605.1"/>
    </source>
</evidence>
<keyword evidence="5" id="KW-0670">Pyruvate</keyword>
<dbReference type="InterPro" id="IPR036388">
    <property type="entry name" value="WH-like_DNA-bd_sf"/>
</dbReference>
<dbReference type="InterPro" id="IPR000524">
    <property type="entry name" value="Tscrpt_reg_HTH_GntR"/>
</dbReference>